<dbReference type="OrthoDB" id="2122982at2759"/>
<dbReference type="STRING" id="1353009.A0A1Y2IFD7"/>
<feature type="region of interest" description="Disordered" evidence="2">
    <location>
        <begin position="1233"/>
        <end position="1254"/>
    </location>
</feature>
<feature type="region of interest" description="Disordered" evidence="2">
    <location>
        <begin position="332"/>
        <end position="358"/>
    </location>
</feature>
<proteinExistence type="predicted"/>
<feature type="compositionally biased region" description="Polar residues" evidence="2">
    <location>
        <begin position="446"/>
        <end position="455"/>
    </location>
</feature>
<protein>
    <recommendedName>
        <fullName evidence="5">EF-hand domain-containing protein</fullName>
    </recommendedName>
</protein>
<name>A0A1Y2IFD7_TRAC3</name>
<evidence type="ECO:0000313" key="3">
    <source>
        <dbReference type="EMBL" id="OSC99818.1"/>
    </source>
</evidence>
<dbReference type="Proteomes" id="UP000193067">
    <property type="component" value="Unassembled WGS sequence"/>
</dbReference>
<dbReference type="EMBL" id="KZ084124">
    <property type="protein sequence ID" value="OSC99818.1"/>
    <property type="molecule type" value="Genomic_DNA"/>
</dbReference>
<keyword evidence="4" id="KW-1185">Reference proteome</keyword>
<feature type="compositionally biased region" description="Basic and acidic residues" evidence="2">
    <location>
        <begin position="1233"/>
        <end position="1248"/>
    </location>
</feature>
<feature type="compositionally biased region" description="Polar residues" evidence="2">
    <location>
        <begin position="1294"/>
        <end position="1320"/>
    </location>
</feature>
<evidence type="ECO:0000313" key="4">
    <source>
        <dbReference type="Proteomes" id="UP000193067"/>
    </source>
</evidence>
<feature type="region of interest" description="Disordered" evidence="2">
    <location>
        <begin position="432"/>
        <end position="457"/>
    </location>
</feature>
<feature type="region of interest" description="Disordered" evidence="2">
    <location>
        <begin position="370"/>
        <end position="394"/>
    </location>
</feature>
<reference evidence="3 4" key="1">
    <citation type="journal article" date="2015" name="Biotechnol. Biofuels">
        <title>Enhanced degradation of softwood versus hardwood by the white-rot fungus Pycnoporus coccineus.</title>
        <authorList>
            <person name="Couturier M."/>
            <person name="Navarro D."/>
            <person name="Chevret D."/>
            <person name="Henrissat B."/>
            <person name="Piumi F."/>
            <person name="Ruiz-Duenas F.J."/>
            <person name="Martinez A.T."/>
            <person name="Grigoriev I.V."/>
            <person name="Riley R."/>
            <person name="Lipzen A."/>
            <person name="Berrin J.G."/>
            <person name="Master E.R."/>
            <person name="Rosso M.N."/>
        </authorList>
    </citation>
    <scope>NUCLEOTIDE SEQUENCE [LARGE SCALE GENOMIC DNA]</scope>
    <source>
        <strain evidence="3 4">BRFM310</strain>
    </source>
</reference>
<evidence type="ECO:0000256" key="2">
    <source>
        <dbReference type="SAM" id="MobiDB-lite"/>
    </source>
</evidence>
<feature type="region of interest" description="Disordered" evidence="2">
    <location>
        <begin position="1"/>
        <end position="24"/>
    </location>
</feature>
<sequence length="1510" mass="167489">MDPDLQQSGSKDRHESSAQDLENAQRALDTAAHLREPGRAGESLVLYHDTARKPTVPRHRAAGNVEQRVLNSIGTASNTSISGGLGILLDSVSGLVDSLPPLVHALDAVAQIHPILSVAVGAFKVVVELEVKRHDNDKKVNLLFLEMRNMMTVLLQLQSVRDNHVGRDGLTIGKRLEDVVKKAAQDIKECANACDAYARKRLLAKVLKAPSWDATLKDYFQRFADRKAEFSFAISFHTGMGIDRANSMLDTLLTKVDVVLDFFEKAVPREHRILMRSIRTAGGPDAVLGERSILQKIVQEERQLATLPMRGPKSAPNEVYPLKDVLQSPAATSRPFTAASRPSTAAPRPSTAAPSSWRYPRVAETQRLYYAPQSSQPRYIPDEGRNGAGDGQDVRYPPMAAARTPAYQRRPASMAISPNYYAISPSYPAPRTASKPYTQPDGWEASSAQVGQDSGDTAGDLEQLVRDLGEEPAVAIRRNFEWFERRFALQQRAMLKEIQRVVVRESDRVITTVMAGPHERIIDKDLYEVWKDMRWRGIVKTRHFVLAIHDYYTQKFDDHQRAPAQPPLAISSDDWDDSDAWALPCVGLKHLHRIVEALDVDLSGFITTQEANLFTTSRPAGWSVLRWLAYWAVGWQAAMTEYKRRIHVILGLMHTLTSSMRPYWASTLTHVYLPTVRPLAHAITGSFGDESLNSTLSGKFQEFVDQQEATIRERLETANYCSDTLDTLALVNGPSGLERNVFIILYLLLRRHYDIMRVGQKALLHPEELTDAVASVTVIADAFNFRAQDLAAWFSQRRLIVGIEMEDFACGMYSGVHSGSAYAPSADTEPHLEEDVDDAIPGLSSENELSETVLRYPPLLEEFYPETDDHCMECDDAGVAETLRPLLGQWSGIAISEYSKTSTVDEPVGDTLPGYYQRPPRSSTTTFAYHFHASPMAPNQLVAIRATPLPLHATRLTVTMEYIGRGDAGWATYRMTESWNSTATPSREIELYLAEDGITLVGAQQGASSREVVMKKGLPPEIMVSYPSPTALHENRPRALWRFALDAVLYDVRRSLFTWSFFKQRRDTKRRTVLLLHAHHVYNQLQSVEYEEVHRLLSSLLPADNYFYARVALEPERYSHYVEILWCQTCYRIADMGAPCLFCYTCTCIHPLRPQDQPPTIFERDECAVAHHDSVYRLPTAPCHLFLEASGVGYDFAAFAEKVGLTTAILDELSHAAVMALSRSVVDTLQMRVSDKQQRDDDASDEYRAAPLPPVVSEAALAGGSLDGLAVERDSLSPEHMSTGPFEEAATDPVCSQSSVESAGLSTSFGHNKGDPSSGTAIDPDPGIPVYSDSKPSKVSPEDRSGGPRCLGCSSEMQTPCRVSLTFICNACAAQGPIERNGHLKAHVLLLLWKSHPDEPNVRFADPPTSSPFLDPMSSPAYEPDPPSPMSFPRPDTPTKAMAGHANVKLWEASAAGFNAIASRIDTIEERMQGFEERMAGLDVQLERMNEMLAAVLAGLHEGPVSQGEQ</sequence>
<keyword evidence="1" id="KW-0175">Coiled coil</keyword>
<feature type="compositionally biased region" description="Low complexity" evidence="2">
    <location>
        <begin position="337"/>
        <end position="356"/>
    </location>
</feature>
<feature type="region of interest" description="Disordered" evidence="2">
    <location>
        <begin position="1276"/>
        <end position="1348"/>
    </location>
</feature>
<organism evidence="3 4">
    <name type="scientific">Trametes coccinea (strain BRFM310)</name>
    <name type="common">Pycnoporus coccineus</name>
    <dbReference type="NCBI Taxonomy" id="1353009"/>
    <lineage>
        <taxon>Eukaryota</taxon>
        <taxon>Fungi</taxon>
        <taxon>Dikarya</taxon>
        <taxon>Basidiomycota</taxon>
        <taxon>Agaricomycotina</taxon>
        <taxon>Agaricomycetes</taxon>
        <taxon>Polyporales</taxon>
        <taxon>Polyporaceae</taxon>
        <taxon>Trametes</taxon>
    </lineage>
</organism>
<feature type="coiled-coil region" evidence="1">
    <location>
        <begin position="1465"/>
        <end position="1492"/>
    </location>
</feature>
<accession>A0A1Y2IFD7</accession>
<evidence type="ECO:0000256" key="1">
    <source>
        <dbReference type="SAM" id="Coils"/>
    </source>
</evidence>
<evidence type="ECO:0008006" key="5">
    <source>
        <dbReference type="Google" id="ProtNLM"/>
    </source>
</evidence>
<gene>
    <name evidence="3" type="ORF">PYCCODRAFT_1469948</name>
</gene>